<protein>
    <submittedName>
        <fullName evidence="1">Uncharacterized protein</fullName>
    </submittedName>
</protein>
<sequence length="21" mass="2619">MMMVWVLSLILRPQMNPWILF</sequence>
<name>A0A0E9VW80_ANGAN</name>
<reference evidence="1" key="1">
    <citation type="submission" date="2014-11" db="EMBL/GenBank/DDBJ databases">
        <authorList>
            <person name="Amaro Gonzalez C."/>
        </authorList>
    </citation>
    <scope>NUCLEOTIDE SEQUENCE</scope>
</reference>
<dbReference type="EMBL" id="GBXM01026193">
    <property type="protein sequence ID" value="JAH82384.1"/>
    <property type="molecule type" value="Transcribed_RNA"/>
</dbReference>
<organism evidence="1">
    <name type="scientific">Anguilla anguilla</name>
    <name type="common">European freshwater eel</name>
    <name type="synonym">Muraena anguilla</name>
    <dbReference type="NCBI Taxonomy" id="7936"/>
    <lineage>
        <taxon>Eukaryota</taxon>
        <taxon>Metazoa</taxon>
        <taxon>Chordata</taxon>
        <taxon>Craniata</taxon>
        <taxon>Vertebrata</taxon>
        <taxon>Euteleostomi</taxon>
        <taxon>Actinopterygii</taxon>
        <taxon>Neopterygii</taxon>
        <taxon>Teleostei</taxon>
        <taxon>Anguilliformes</taxon>
        <taxon>Anguillidae</taxon>
        <taxon>Anguilla</taxon>
    </lineage>
</organism>
<evidence type="ECO:0000313" key="1">
    <source>
        <dbReference type="EMBL" id="JAH82384.1"/>
    </source>
</evidence>
<accession>A0A0E9VW80</accession>
<proteinExistence type="predicted"/>
<reference evidence="1" key="2">
    <citation type="journal article" date="2015" name="Fish Shellfish Immunol.">
        <title>Early steps in the European eel (Anguilla anguilla)-Vibrio vulnificus interaction in the gills: Role of the RtxA13 toxin.</title>
        <authorList>
            <person name="Callol A."/>
            <person name="Pajuelo D."/>
            <person name="Ebbesson L."/>
            <person name="Teles M."/>
            <person name="MacKenzie S."/>
            <person name="Amaro C."/>
        </authorList>
    </citation>
    <scope>NUCLEOTIDE SEQUENCE</scope>
</reference>
<dbReference type="AlphaFoldDB" id="A0A0E9VW80"/>